<keyword evidence="3" id="KW-1185">Reference proteome</keyword>
<accession>F5YEY2</accession>
<dbReference type="eggNOG" id="ENOG5032Z8R">
    <property type="taxonomic scope" value="Bacteria"/>
</dbReference>
<gene>
    <name evidence="2" type="ordered locus">TREAZ_0143</name>
</gene>
<dbReference type="InterPro" id="IPR036165">
    <property type="entry name" value="YefM-like_sf"/>
</dbReference>
<dbReference type="STRING" id="545695.TREAZ_0143"/>
<evidence type="ECO:0000313" key="2">
    <source>
        <dbReference type="EMBL" id="AEF81818.1"/>
    </source>
</evidence>
<name>F5YEY2_LEAAZ</name>
<dbReference type="SUPFAM" id="SSF143120">
    <property type="entry name" value="YefM-like"/>
    <property type="match status" value="1"/>
</dbReference>
<dbReference type="KEGG" id="taz:TREAZ_0143"/>
<dbReference type="Proteomes" id="UP000009222">
    <property type="component" value="Chromosome"/>
</dbReference>
<protein>
    <submittedName>
        <fullName evidence="2">Conserved domain protein</fullName>
    </submittedName>
</protein>
<comment type="similarity">
    <text evidence="1">Belongs to the phD/YefM antitoxin family.</text>
</comment>
<organism evidence="2 3">
    <name type="scientific">Leadbettera azotonutricia (strain ATCC BAA-888 / DSM 13862 / ZAS-9)</name>
    <name type="common">Treponema azotonutricium</name>
    <dbReference type="NCBI Taxonomy" id="545695"/>
    <lineage>
        <taxon>Bacteria</taxon>
        <taxon>Pseudomonadati</taxon>
        <taxon>Spirochaetota</taxon>
        <taxon>Spirochaetia</taxon>
        <taxon>Spirochaetales</taxon>
        <taxon>Breznakiellaceae</taxon>
        <taxon>Leadbettera</taxon>
    </lineage>
</organism>
<dbReference type="AlphaFoldDB" id="F5YEY2"/>
<dbReference type="RefSeq" id="WP_015711781.1">
    <property type="nucleotide sequence ID" value="NC_015577.1"/>
</dbReference>
<dbReference type="InParanoid" id="F5YEY2"/>
<evidence type="ECO:0000313" key="3">
    <source>
        <dbReference type="Proteomes" id="UP000009222"/>
    </source>
</evidence>
<evidence type="ECO:0000256" key="1">
    <source>
        <dbReference type="ARBA" id="ARBA00009981"/>
    </source>
</evidence>
<reference evidence="2 3" key="2">
    <citation type="journal article" date="2011" name="ISME J.">
        <title>RNA-seq reveals cooperative metabolic interactions between two termite-gut spirochete species in co-culture.</title>
        <authorList>
            <person name="Rosenthal A.Z."/>
            <person name="Matson E.G."/>
            <person name="Eldar A."/>
            <person name="Leadbetter J.R."/>
        </authorList>
    </citation>
    <scope>NUCLEOTIDE SEQUENCE [LARGE SCALE GENOMIC DNA]</scope>
    <source>
        <strain evidence="3">ATCC BAA-888 / DSM 13862 / ZAS-9</strain>
    </source>
</reference>
<dbReference type="EMBL" id="CP001841">
    <property type="protein sequence ID" value="AEF81818.1"/>
    <property type="molecule type" value="Genomic_DNA"/>
</dbReference>
<sequence length="80" mass="8995">MKIDTANMLSISEANQNFSKVTRMVDKNGSAVILKNNVPQYVVIPFKVAEQAQSMADDDLFALSDKLMKQNKKVYEELAK</sequence>
<reference evidence="3" key="1">
    <citation type="submission" date="2009-12" db="EMBL/GenBank/DDBJ databases">
        <title>Complete sequence of Treponema azotonutricium strain ZAS-9.</title>
        <authorList>
            <person name="Tetu S.G."/>
            <person name="Matson E."/>
            <person name="Ren Q."/>
            <person name="Seshadri R."/>
            <person name="Elbourne L."/>
            <person name="Hassan K.A."/>
            <person name="Durkin A."/>
            <person name="Radune D."/>
            <person name="Mohamoud Y."/>
            <person name="Shay R."/>
            <person name="Jin S."/>
            <person name="Zhang X."/>
            <person name="Lucey K."/>
            <person name="Ballor N.R."/>
            <person name="Ottesen E."/>
            <person name="Rosenthal R."/>
            <person name="Allen A."/>
            <person name="Leadbetter J.R."/>
            <person name="Paulsen I.T."/>
        </authorList>
    </citation>
    <scope>NUCLEOTIDE SEQUENCE [LARGE SCALE GENOMIC DNA]</scope>
    <source>
        <strain evidence="3">ATCC BAA-888 / DSM 13862 / ZAS-9</strain>
    </source>
</reference>
<dbReference type="HOGENOM" id="CLU_176907_0_0_12"/>
<proteinExistence type="inferred from homology"/>
<dbReference type="OrthoDB" id="9797629at2"/>